<dbReference type="Gene3D" id="3.40.50.300">
    <property type="entry name" value="P-loop containing nucleotide triphosphate hydrolases"/>
    <property type="match status" value="1"/>
</dbReference>
<dbReference type="InterPro" id="IPR027417">
    <property type="entry name" value="P-loop_NTPase"/>
</dbReference>
<evidence type="ECO:0000256" key="1">
    <source>
        <dbReference type="ARBA" id="ARBA00022612"/>
    </source>
</evidence>
<dbReference type="InterPro" id="IPR035421">
    <property type="entry name" value="Terminase_6C"/>
</dbReference>
<dbReference type="Gene3D" id="3.30.420.240">
    <property type="match status" value="1"/>
</dbReference>
<dbReference type="RefSeq" id="WP_160197110.1">
    <property type="nucleotide sequence ID" value="NZ_QXXA01000007.1"/>
</dbReference>
<organism evidence="3 4">
    <name type="scientific">Senegalia massiliensis</name>
    <dbReference type="NCBI Taxonomy" id="1720316"/>
    <lineage>
        <taxon>Bacteria</taxon>
        <taxon>Bacillati</taxon>
        <taxon>Bacillota</taxon>
        <taxon>Clostridia</taxon>
        <taxon>Eubacteriales</taxon>
        <taxon>Clostridiaceae</taxon>
        <taxon>Senegalia</taxon>
    </lineage>
</organism>
<name>A0A845R220_9CLOT</name>
<dbReference type="Pfam" id="PF17289">
    <property type="entry name" value="Terminase_6C"/>
    <property type="match status" value="1"/>
</dbReference>
<accession>A0A845R220</accession>
<evidence type="ECO:0000259" key="2">
    <source>
        <dbReference type="Pfam" id="PF17289"/>
    </source>
</evidence>
<keyword evidence="1" id="KW-1188">Viral release from host cell</keyword>
<sequence>MKKADKLRKVLSDPKLYIENFMSLPNKDGVIVPFKLNTMQRAINDGMDDYNIILKARQGGGSVFIGALALYYALTTPHTHCLMVSHRIESTRSIFNKLKTIYYTIPDAIKPKLKRNNRQELAFENGSSINCETMGKKDLGRGSSLKLIHISELAFVGDQAKGQLLSLEQALVPSGKIFIESTANGIGNFYHQLYGKAKDGENSYKPFFFNYLDTLEMFKKDHAKQKKIYRNIHGRDLTKDDLTTEELHLLELDSRFNLDILTWRRMKIANSSRDQFAQEFPFDDVEAFVSTGNNVFDSKKILERTRYLPKTINNNKLGDLSSNLKFYLNRTLFIWEKPKPDTRYYIGVDSGEGIGQDYSVIEVVSEEGIQVAEFRHNKLAPHTFAEVCYQIGTYYNTGYMTIEKASSGHSIITKLKYDYKYPNLHKHKDYDARGRAKKKVGFVTNGKTKPIMVDRLRELFEEGQILINSKILLEEMKVFKSKNGKMGAISGQHDDTVMAICLALEGLNTGIWYKG</sequence>
<comment type="caution">
    <text evidence="3">The sequence shown here is derived from an EMBL/GenBank/DDBJ whole genome shotgun (WGS) entry which is preliminary data.</text>
</comment>
<evidence type="ECO:0000313" key="3">
    <source>
        <dbReference type="EMBL" id="NBI06623.1"/>
    </source>
</evidence>
<gene>
    <name evidence="3" type="ORF">D3Z33_07085</name>
</gene>
<keyword evidence="4" id="KW-1185">Reference proteome</keyword>
<dbReference type="EMBL" id="QXXA01000007">
    <property type="protein sequence ID" value="NBI06623.1"/>
    <property type="molecule type" value="Genomic_DNA"/>
</dbReference>
<dbReference type="AlphaFoldDB" id="A0A845R220"/>
<proteinExistence type="predicted"/>
<reference evidence="3 4" key="1">
    <citation type="submission" date="2018-08" db="EMBL/GenBank/DDBJ databases">
        <title>Murine metabolic-syndrome-specific gut microbial biobank.</title>
        <authorList>
            <person name="Liu C."/>
        </authorList>
    </citation>
    <scope>NUCLEOTIDE SEQUENCE [LARGE SCALE GENOMIC DNA]</scope>
    <source>
        <strain evidence="3 4">583</strain>
    </source>
</reference>
<dbReference type="Proteomes" id="UP000467132">
    <property type="component" value="Unassembled WGS sequence"/>
</dbReference>
<protein>
    <recommendedName>
        <fullName evidence="2">Terminase large subunit gp17-like C-terminal domain-containing protein</fullName>
    </recommendedName>
</protein>
<dbReference type="OrthoDB" id="9768556at2"/>
<feature type="domain" description="Terminase large subunit gp17-like C-terminal" evidence="2">
    <location>
        <begin position="346"/>
        <end position="504"/>
    </location>
</feature>
<evidence type="ECO:0000313" key="4">
    <source>
        <dbReference type="Proteomes" id="UP000467132"/>
    </source>
</evidence>